<dbReference type="Gene3D" id="3.40.50.2300">
    <property type="match status" value="2"/>
</dbReference>
<dbReference type="AlphaFoldDB" id="A0A1N6NE01"/>
<keyword evidence="1" id="KW-0472">Membrane</keyword>
<evidence type="ECO:0000256" key="2">
    <source>
        <dbReference type="SAM" id="MobiDB-lite"/>
    </source>
</evidence>
<accession>A0A1N6NE01</accession>
<proteinExistence type="predicted"/>
<dbReference type="GO" id="GO:0031241">
    <property type="term" value="C:periplasmic side of cell outer membrane"/>
    <property type="evidence" value="ECO:0007669"/>
    <property type="project" value="TreeGrafter"/>
</dbReference>
<dbReference type="Gene3D" id="1.25.40.650">
    <property type="match status" value="1"/>
</dbReference>
<dbReference type="GO" id="GO:0030234">
    <property type="term" value="F:enzyme regulator activity"/>
    <property type="evidence" value="ECO:0007669"/>
    <property type="project" value="TreeGrafter"/>
</dbReference>
<dbReference type="Proteomes" id="UP000186895">
    <property type="component" value="Unassembled WGS sequence"/>
</dbReference>
<dbReference type="STRING" id="49186.SAMN05421647_101254"/>
<dbReference type="SUPFAM" id="SSF53822">
    <property type="entry name" value="Periplasmic binding protein-like I"/>
    <property type="match status" value="1"/>
</dbReference>
<evidence type="ECO:0000313" key="3">
    <source>
        <dbReference type="EMBL" id="SIP90348.1"/>
    </source>
</evidence>
<dbReference type="GO" id="GO:0009252">
    <property type="term" value="P:peptidoglycan biosynthetic process"/>
    <property type="evidence" value="ECO:0007669"/>
    <property type="project" value="TreeGrafter"/>
</dbReference>
<evidence type="ECO:0008006" key="5">
    <source>
        <dbReference type="Google" id="ProtNLM"/>
    </source>
</evidence>
<dbReference type="eggNOG" id="COG3107">
    <property type="taxonomic scope" value="Bacteria"/>
</dbReference>
<dbReference type="PROSITE" id="PS51257">
    <property type="entry name" value="PROKAR_LIPOPROTEIN"/>
    <property type="match status" value="1"/>
</dbReference>
<dbReference type="RefSeq" id="WP_076460204.1">
    <property type="nucleotide sequence ID" value="NZ_FTMN01000001.1"/>
</dbReference>
<dbReference type="InterPro" id="IPR007443">
    <property type="entry name" value="LpoA"/>
</dbReference>
<dbReference type="InterPro" id="IPR028082">
    <property type="entry name" value="Peripla_BP_I"/>
</dbReference>
<dbReference type="PANTHER" id="PTHR38038:SF1">
    <property type="entry name" value="PENICILLIN-BINDING PROTEIN ACTIVATOR LPOA"/>
    <property type="match status" value="1"/>
</dbReference>
<evidence type="ECO:0000313" key="4">
    <source>
        <dbReference type="Proteomes" id="UP000186895"/>
    </source>
</evidence>
<dbReference type="PANTHER" id="PTHR38038">
    <property type="entry name" value="PENICILLIN-BINDING PROTEIN ACTIVATOR LPOA"/>
    <property type="match status" value="1"/>
</dbReference>
<feature type="region of interest" description="Disordered" evidence="2">
    <location>
        <begin position="602"/>
        <end position="632"/>
    </location>
</feature>
<dbReference type="CDD" id="cd06339">
    <property type="entry name" value="PBP1_YraM_LppC_lipoprotein-like"/>
    <property type="match status" value="1"/>
</dbReference>
<sequence length="632" mass="70006">MTILPRLSFSLLLTAALISGCSSPQKPPQVVDKTATAKESIDDLLRQAQTETPVTAAQLRLRAAQIMLQEDQPEQALATLTLIDLEQLPPELAFEVARVRAPLDTDNTQELMRYLDPSRFGALPADQQAELAQLRADVWLQQDDPLAAARELMLSSQLSIDPAEQQRYHNQIWQVLQRVPQPQLRASMNTSNDYFEQGWLELALMLRQSTDLPTREQALNDWRILWESHPAMQLPPEDLMVVEAAGELISANRIGVVLPLSGNLAKPAAAIREGMEAALEVARQQGKPTPTLVNIDSSQLFDASQIMLQARQLNVDFLIGPLDNTLIQQLSSMPQLDIPVLALNSAPAGPSTPWQLELSSEHEARTLAQKAVAEGHKRFLVITPGAPWGDRVRDSLTNHVEQVGGQVVGTLGYDVNANYDAQIAQLMKTDASKAREQSLRELLRHRLEFQERRRKDADAILLTALPEAARLIKPMLDYHFAADMPIYATSHLYPGDADATRDVDLNGIQFCDLPWILQPPSDAHRLLSSSGKNTLSRFGRLYALGVDAINIYPWLEQLQLSPGVYIDGETGRLQVMRDRQLQRELTCTRFEQGMPLSITEGQAAEIESPNETGQATDANTDAAEISEGVPAQ</sequence>
<protein>
    <recommendedName>
        <fullName evidence="5">LppC lipoprotein</fullName>
    </recommendedName>
</protein>
<reference evidence="3 4" key="1">
    <citation type="submission" date="2017-01" db="EMBL/GenBank/DDBJ databases">
        <authorList>
            <person name="Mah S.A."/>
            <person name="Swanson W.J."/>
            <person name="Moy G.W."/>
            <person name="Vacquier V.D."/>
        </authorList>
    </citation>
    <scope>NUCLEOTIDE SEQUENCE [LARGE SCALE GENOMIC DNA]</scope>
    <source>
        <strain evidence="3 4">DSM 7027</strain>
    </source>
</reference>
<dbReference type="Pfam" id="PF04348">
    <property type="entry name" value="LppC"/>
    <property type="match status" value="1"/>
</dbReference>
<keyword evidence="4" id="KW-1185">Reference proteome</keyword>
<feature type="compositionally biased region" description="Polar residues" evidence="2">
    <location>
        <begin position="609"/>
        <end position="619"/>
    </location>
</feature>
<organism evidence="3 4">
    <name type="scientific">Marinobacterium stanieri</name>
    <dbReference type="NCBI Taxonomy" id="49186"/>
    <lineage>
        <taxon>Bacteria</taxon>
        <taxon>Pseudomonadati</taxon>
        <taxon>Pseudomonadota</taxon>
        <taxon>Gammaproteobacteria</taxon>
        <taxon>Oceanospirillales</taxon>
        <taxon>Oceanospirillaceae</taxon>
        <taxon>Marinobacterium</taxon>
    </lineage>
</organism>
<evidence type="ECO:0000256" key="1">
    <source>
        <dbReference type="ARBA" id="ARBA00023136"/>
    </source>
</evidence>
<gene>
    <name evidence="3" type="ORF">SAMN05421647_101254</name>
</gene>
<dbReference type="EMBL" id="FTMN01000001">
    <property type="protein sequence ID" value="SIP90348.1"/>
    <property type="molecule type" value="Genomic_DNA"/>
</dbReference>
<name>A0A1N6NE01_9GAMM</name>